<comment type="caution">
    <text evidence="1">The sequence shown here is derived from an EMBL/GenBank/DDBJ whole genome shotgun (WGS) entry which is preliminary data.</text>
</comment>
<proteinExistence type="predicted"/>
<gene>
    <name evidence="1" type="ORF">VKT23_018163</name>
</gene>
<dbReference type="Proteomes" id="UP001498398">
    <property type="component" value="Unassembled WGS sequence"/>
</dbReference>
<sequence length="132" mass="14888">MSQLLHQASNFSVIGHTINFVAGDQHNMANVNQNGSIDHIISPGAREDLAFDQYENVRKRNLCLLREIPSQFVDEVSTRIRKHDPDDSERALIFKPTKYHAKIIGNRDLTDCVAVAYSGKDAHAVRAILHRI</sequence>
<evidence type="ECO:0000313" key="2">
    <source>
        <dbReference type="Proteomes" id="UP001498398"/>
    </source>
</evidence>
<accession>A0ABR1IQ20</accession>
<name>A0ABR1IQ20_9AGAR</name>
<organism evidence="1 2">
    <name type="scientific">Marasmiellus scandens</name>
    <dbReference type="NCBI Taxonomy" id="2682957"/>
    <lineage>
        <taxon>Eukaryota</taxon>
        <taxon>Fungi</taxon>
        <taxon>Dikarya</taxon>
        <taxon>Basidiomycota</taxon>
        <taxon>Agaricomycotina</taxon>
        <taxon>Agaricomycetes</taxon>
        <taxon>Agaricomycetidae</taxon>
        <taxon>Agaricales</taxon>
        <taxon>Marasmiineae</taxon>
        <taxon>Omphalotaceae</taxon>
        <taxon>Marasmiellus</taxon>
    </lineage>
</organism>
<dbReference type="EMBL" id="JBANRG010000080">
    <property type="protein sequence ID" value="KAK7438232.1"/>
    <property type="molecule type" value="Genomic_DNA"/>
</dbReference>
<protein>
    <submittedName>
        <fullName evidence="1">Uncharacterized protein</fullName>
    </submittedName>
</protein>
<evidence type="ECO:0000313" key="1">
    <source>
        <dbReference type="EMBL" id="KAK7438232.1"/>
    </source>
</evidence>
<keyword evidence="2" id="KW-1185">Reference proteome</keyword>
<reference evidence="1 2" key="1">
    <citation type="submission" date="2024-01" db="EMBL/GenBank/DDBJ databases">
        <title>A draft genome for the cacao thread blight pathogen Marasmiellus scandens.</title>
        <authorList>
            <person name="Baruah I.K."/>
            <person name="Leung J."/>
            <person name="Bukari Y."/>
            <person name="Amoako-Attah I."/>
            <person name="Meinhardt L.W."/>
            <person name="Bailey B.A."/>
            <person name="Cohen S.P."/>
        </authorList>
    </citation>
    <scope>NUCLEOTIDE SEQUENCE [LARGE SCALE GENOMIC DNA]</scope>
    <source>
        <strain evidence="1 2">GH-19</strain>
    </source>
</reference>